<dbReference type="KEGG" id="adl:AURDEDRAFT_131343"/>
<feature type="region of interest" description="Disordered" evidence="1">
    <location>
        <begin position="1"/>
        <end position="42"/>
    </location>
</feature>
<dbReference type="EMBL" id="JH688003">
    <property type="protein sequence ID" value="EJD34099.1"/>
    <property type="molecule type" value="Genomic_DNA"/>
</dbReference>
<evidence type="ECO:0000313" key="2">
    <source>
        <dbReference type="EMBL" id="EJD34099.1"/>
    </source>
</evidence>
<proteinExistence type="predicted"/>
<evidence type="ECO:0000313" key="3">
    <source>
        <dbReference type="Proteomes" id="UP000006514"/>
    </source>
</evidence>
<feature type="region of interest" description="Disordered" evidence="1">
    <location>
        <begin position="59"/>
        <end position="103"/>
    </location>
</feature>
<accession>J0WQE3</accession>
<sequence length="459" mass="50384">MSLGLASSADDGRQSATCNYSDKPDRRMSRQSDIDDLKRRTAGIERRLEAMERIVRDASRPLERFGGNKKLDSPRSTSPGSDDVDQLDSGDVLPGVLPREEPKVGINSQTRAVPIYPWSLFRLSSPAEQFNMKLWHALHMAMGEDLLHAISNMPAKDPLVRSAIIMLVNDHEHDDDILIPFLNLVEKHRPKPCLPADVDDAYECFADGDEQTGVPPPPSEETLSARAGHTRELGQKDGERKSCDVTLRQHPSRPPTSQPPYTPDQQDHGRVASPLVPLASGPLIRPGTTRPLPSTQPKVENVKMEARTTLTAAHTLPTVTEVKMETQSASAHSNPTKQKAAIPPGEIAVGTSPAIVTLHSSEPSAARHDTVGPFYARHLVRPERAQPMVSSRTMDDGADSETYPVFVTRPFGDEMKQRGVSIDLAWNVDEDENSTDTEEQIVEQACAVFICNGAERDAD</sequence>
<dbReference type="InParanoid" id="J0WQE3"/>
<protein>
    <submittedName>
        <fullName evidence="2">Uncharacterized protein</fullName>
    </submittedName>
</protein>
<feature type="compositionally biased region" description="Basic and acidic residues" evidence="1">
    <location>
        <begin position="229"/>
        <end position="243"/>
    </location>
</feature>
<evidence type="ECO:0000256" key="1">
    <source>
        <dbReference type="SAM" id="MobiDB-lite"/>
    </source>
</evidence>
<feature type="compositionally biased region" description="Pro residues" evidence="1">
    <location>
        <begin position="252"/>
        <end position="262"/>
    </location>
</feature>
<dbReference type="AlphaFoldDB" id="J0WQE3"/>
<gene>
    <name evidence="2" type="ORF">AURDEDRAFT_131343</name>
</gene>
<reference evidence="3" key="1">
    <citation type="journal article" date="2012" name="Science">
        <title>The Paleozoic origin of enzymatic lignin decomposition reconstructed from 31 fungal genomes.</title>
        <authorList>
            <person name="Floudas D."/>
            <person name="Binder M."/>
            <person name="Riley R."/>
            <person name="Barry K."/>
            <person name="Blanchette R.A."/>
            <person name="Henrissat B."/>
            <person name="Martinez A.T."/>
            <person name="Otillar R."/>
            <person name="Spatafora J.W."/>
            <person name="Yadav J.S."/>
            <person name="Aerts A."/>
            <person name="Benoit I."/>
            <person name="Boyd A."/>
            <person name="Carlson A."/>
            <person name="Copeland A."/>
            <person name="Coutinho P.M."/>
            <person name="de Vries R.P."/>
            <person name="Ferreira P."/>
            <person name="Findley K."/>
            <person name="Foster B."/>
            <person name="Gaskell J."/>
            <person name="Glotzer D."/>
            <person name="Gorecki P."/>
            <person name="Heitman J."/>
            <person name="Hesse C."/>
            <person name="Hori C."/>
            <person name="Igarashi K."/>
            <person name="Jurgens J.A."/>
            <person name="Kallen N."/>
            <person name="Kersten P."/>
            <person name="Kohler A."/>
            <person name="Kuees U."/>
            <person name="Kumar T.K.A."/>
            <person name="Kuo A."/>
            <person name="LaButti K."/>
            <person name="Larrondo L.F."/>
            <person name="Lindquist E."/>
            <person name="Ling A."/>
            <person name="Lombard V."/>
            <person name="Lucas S."/>
            <person name="Lundell T."/>
            <person name="Martin R."/>
            <person name="McLaughlin D.J."/>
            <person name="Morgenstern I."/>
            <person name="Morin E."/>
            <person name="Murat C."/>
            <person name="Nagy L.G."/>
            <person name="Nolan M."/>
            <person name="Ohm R.A."/>
            <person name="Patyshakuliyeva A."/>
            <person name="Rokas A."/>
            <person name="Ruiz-Duenas F.J."/>
            <person name="Sabat G."/>
            <person name="Salamov A."/>
            <person name="Samejima M."/>
            <person name="Schmutz J."/>
            <person name="Slot J.C."/>
            <person name="St John F."/>
            <person name="Stenlid J."/>
            <person name="Sun H."/>
            <person name="Sun S."/>
            <person name="Syed K."/>
            <person name="Tsang A."/>
            <person name="Wiebenga A."/>
            <person name="Young D."/>
            <person name="Pisabarro A."/>
            <person name="Eastwood D.C."/>
            <person name="Martin F."/>
            <person name="Cullen D."/>
            <person name="Grigoriev I.V."/>
            <person name="Hibbett D.S."/>
        </authorList>
    </citation>
    <scope>NUCLEOTIDE SEQUENCE [LARGE SCALE GENOMIC DNA]</scope>
    <source>
        <strain evidence="3">TFB10046</strain>
    </source>
</reference>
<name>J0WQE3_AURST</name>
<keyword evidence="3" id="KW-1185">Reference proteome</keyword>
<dbReference type="Proteomes" id="UP000006514">
    <property type="component" value="Unassembled WGS sequence"/>
</dbReference>
<feature type="compositionally biased region" description="Basic and acidic residues" evidence="1">
    <location>
        <begin position="22"/>
        <end position="42"/>
    </location>
</feature>
<organism evidence="2 3">
    <name type="scientific">Auricularia subglabra (strain TFB-10046 / SS5)</name>
    <name type="common">White-rot fungus</name>
    <name type="synonym">Auricularia delicata (strain TFB10046)</name>
    <dbReference type="NCBI Taxonomy" id="717982"/>
    <lineage>
        <taxon>Eukaryota</taxon>
        <taxon>Fungi</taxon>
        <taxon>Dikarya</taxon>
        <taxon>Basidiomycota</taxon>
        <taxon>Agaricomycotina</taxon>
        <taxon>Agaricomycetes</taxon>
        <taxon>Auriculariales</taxon>
        <taxon>Auriculariaceae</taxon>
        <taxon>Auricularia</taxon>
    </lineage>
</organism>
<feature type="region of interest" description="Disordered" evidence="1">
    <location>
        <begin position="229"/>
        <end position="296"/>
    </location>
</feature>